<gene>
    <name evidence="1" type="ORF">EQG68_05640</name>
</gene>
<accession>A0A4Q1KUZ2</accession>
<reference evidence="2" key="1">
    <citation type="submission" date="2019-01" db="EMBL/GenBank/DDBJ databases">
        <title>Cytophagaceae bacterium strain CAR-16.</title>
        <authorList>
            <person name="Chen W.-M."/>
        </authorList>
    </citation>
    <scope>NUCLEOTIDE SEQUENCE [LARGE SCALE GENOMIC DNA]</scope>
    <source>
        <strain evidence="2">ICH-30</strain>
    </source>
</reference>
<organism evidence="1 2">
    <name type="scientific">Flavobacterium piscinae</name>
    <dbReference type="NCBI Taxonomy" id="2506424"/>
    <lineage>
        <taxon>Bacteria</taxon>
        <taxon>Pseudomonadati</taxon>
        <taxon>Bacteroidota</taxon>
        <taxon>Flavobacteriia</taxon>
        <taxon>Flavobacteriales</taxon>
        <taxon>Flavobacteriaceae</taxon>
        <taxon>Flavobacterium</taxon>
    </lineage>
</organism>
<keyword evidence="2" id="KW-1185">Reference proteome</keyword>
<comment type="caution">
    <text evidence="1">The sequence shown here is derived from an EMBL/GenBank/DDBJ whole genome shotgun (WGS) entry which is preliminary data.</text>
</comment>
<dbReference type="RefSeq" id="WP_129463818.1">
    <property type="nucleotide sequence ID" value="NZ_SBKQ01000005.1"/>
</dbReference>
<evidence type="ECO:0000313" key="2">
    <source>
        <dbReference type="Proteomes" id="UP000289734"/>
    </source>
</evidence>
<dbReference type="EMBL" id="SBKQ01000005">
    <property type="protein sequence ID" value="RXR32974.1"/>
    <property type="molecule type" value="Genomic_DNA"/>
</dbReference>
<name>A0A4Q1KUZ2_9FLAO</name>
<sequence>MKTTFLFITWLFIHFNETYQFDYRLVYENISVKNNTRKIQHFYTNSENNHFHAVTYNLEKDTMKFYFRDNNKMTIMLNLEGNYKSPGKVVIPDSLTTNWSGKNIAKEHYFFSKMNDTIIGEKKYTQIKLSSLNPKRAKRKKIGYEIYLVDTNIKMKPFFNEPLAFEVWREKKNFPDGLVVEKHYYSYDGKLSYSQVLKETSPVSFELIIKK</sequence>
<evidence type="ECO:0000313" key="1">
    <source>
        <dbReference type="EMBL" id="RXR32974.1"/>
    </source>
</evidence>
<evidence type="ECO:0008006" key="3">
    <source>
        <dbReference type="Google" id="ProtNLM"/>
    </source>
</evidence>
<dbReference type="OrthoDB" id="1430565at2"/>
<proteinExistence type="predicted"/>
<protein>
    <recommendedName>
        <fullName evidence="3">Outer membrane lipoprotein-sorting protein</fullName>
    </recommendedName>
</protein>
<dbReference type="Proteomes" id="UP000289734">
    <property type="component" value="Unassembled WGS sequence"/>
</dbReference>
<dbReference type="AlphaFoldDB" id="A0A4Q1KUZ2"/>